<keyword evidence="1" id="KW-0175">Coiled coil</keyword>
<organism evidence="2 3">
    <name type="scientific">Pleurodeles waltl</name>
    <name type="common">Iberian ribbed newt</name>
    <dbReference type="NCBI Taxonomy" id="8319"/>
    <lineage>
        <taxon>Eukaryota</taxon>
        <taxon>Metazoa</taxon>
        <taxon>Chordata</taxon>
        <taxon>Craniata</taxon>
        <taxon>Vertebrata</taxon>
        <taxon>Euteleostomi</taxon>
        <taxon>Amphibia</taxon>
        <taxon>Batrachia</taxon>
        <taxon>Caudata</taxon>
        <taxon>Salamandroidea</taxon>
        <taxon>Salamandridae</taxon>
        <taxon>Pleurodelinae</taxon>
        <taxon>Pleurodeles</taxon>
    </lineage>
</organism>
<evidence type="ECO:0000313" key="3">
    <source>
        <dbReference type="Proteomes" id="UP001066276"/>
    </source>
</evidence>
<dbReference type="Proteomes" id="UP001066276">
    <property type="component" value="Chromosome 2_2"/>
</dbReference>
<keyword evidence="3" id="KW-1185">Reference proteome</keyword>
<evidence type="ECO:0000256" key="1">
    <source>
        <dbReference type="SAM" id="Coils"/>
    </source>
</evidence>
<proteinExistence type="predicted"/>
<dbReference type="AlphaFoldDB" id="A0AAV7UU22"/>
<gene>
    <name evidence="2" type="ORF">NDU88_001917</name>
</gene>
<feature type="coiled-coil region" evidence="1">
    <location>
        <begin position="13"/>
        <end position="68"/>
    </location>
</feature>
<name>A0AAV7UU22_PLEWA</name>
<reference evidence="2" key="1">
    <citation type="journal article" date="2022" name="bioRxiv">
        <title>Sequencing and chromosome-scale assembly of the giantPleurodeles waltlgenome.</title>
        <authorList>
            <person name="Brown T."/>
            <person name="Elewa A."/>
            <person name="Iarovenko S."/>
            <person name="Subramanian E."/>
            <person name="Araus A.J."/>
            <person name="Petzold A."/>
            <person name="Susuki M."/>
            <person name="Suzuki K.-i.T."/>
            <person name="Hayashi T."/>
            <person name="Toyoda A."/>
            <person name="Oliveira C."/>
            <person name="Osipova E."/>
            <person name="Leigh N.D."/>
            <person name="Simon A."/>
            <person name="Yun M.H."/>
        </authorList>
    </citation>
    <scope>NUCLEOTIDE SEQUENCE</scope>
    <source>
        <strain evidence="2">20211129_DDA</strain>
        <tissue evidence="2">Liver</tissue>
    </source>
</reference>
<accession>A0AAV7UU22</accession>
<dbReference type="EMBL" id="JANPWB010000004">
    <property type="protein sequence ID" value="KAJ1192610.1"/>
    <property type="molecule type" value="Genomic_DNA"/>
</dbReference>
<evidence type="ECO:0000313" key="2">
    <source>
        <dbReference type="EMBL" id="KAJ1192610.1"/>
    </source>
</evidence>
<sequence length="91" mass="10557">MADTVIGVGNKDMEKLREQVKDLGTRADGTEKILGAHTSQQADQKRYLKQQEVKLSDLEDRSQRYKETHPLALKHKKVHAKWWGQTVVFQR</sequence>
<protein>
    <submittedName>
        <fullName evidence="2">Uncharacterized protein</fullName>
    </submittedName>
</protein>
<comment type="caution">
    <text evidence="2">The sequence shown here is derived from an EMBL/GenBank/DDBJ whole genome shotgun (WGS) entry which is preliminary data.</text>
</comment>